<protein>
    <submittedName>
        <fullName evidence="2">Uncharacterized protein</fullName>
    </submittedName>
</protein>
<dbReference type="EMBL" id="CAAALY010259518">
    <property type="protein sequence ID" value="VEL38935.1"/>
    <property type="molecule type" value="Genomic_DNA"/>
</dbReference>
<dbReference type="Proteomes" id="UP000784294">
    <property type="component" value="Unassembled WGS sequence"/>
</dbReference>
<accession>A0A3S5C6P0</accession>
<keyword evidence="3" id="KW-1185">Reference proteome</keyword>
<evidence type="ECO:0000313" key="2">
    <source>
        <dbReference type="EMBL" id="VEL38935.1"/>
    </source>
</evidence>
<dbReference type="AlphaFoldDB" id="A0A3S5C6P0"/>
<comment type="caution">
    <text evidence="2">The sequence shown here is derived from an EMBL/GenBank/DDBJ whole genome shotgun (WGS) entry which is preliminary data.</text>
</comment>
<organism evidence="2 3">
    <name type="scientific">Protopolystoma xenopodis</name>
    <dbReference type="NCBI Taxonomy" id="117903"/>
    <lineage>
        <taxon>Eukaryota</taxon>
        <taxon>Metazoa</taxon>
        <taxon>Spiralia</taxon>
        <taxon>Lophotrochozoa</taxon>
        <taxon>Platyhelminthes</taxon>
        <taxon>Monogenea</taxon>
        <taxon>Polyopisthocotylea</taxon>
        <taxon>Polystomatidea</taxon>
        <taxon>Polystomatidae</taxon>
        <taxon>Protopolystoma</taxon>
    </lineage>
</organism>
<reference evidence="2" key="1">
    <citation type="submission" date="2018-11" db="EMBL/GenBank/DDBJ databases">
        <authorList>
            <consortium name="Pathogen Informatics"/>
        </authorList>
    </citation>
    <scope>NUCLEOTIDE SEQUENCE</scope>
</reference>
<gene>
    <name evidence="2" type="ORF">PXEA_LOCUS32375</name>
</gene>
<sequence>MEYQGDNREENTFHRLPTQHEKTEKLECSEVYRIKCGNGVQKYISETGRKFGLRIKENPSLCRNMDTQISEIAERIARTGHEIDWK</sequence>
<name>A0A3S5C6P0_9PLAT</name>
<evidence type="ECO:0000256" key="1">
    <source>
        <dbReference type="SAM" id="MobiDB-lite"/>
    </source>
</evidence>
<proteinExistence type="predicted"/>
<feature type="region of interest" description="Disordered" evidence="1">
    <location>
        <begin position="1"/>
        <end position="22"/>
    </location>
</feature>
<evidence type="ECO:0000313" key="3">
    <source>
        <dbReference type="Proteomes" id="UP000784294"/>
    </source>
</evidence>